<dbReference type="InterPro" id="IPR003661">
    <property type="entry name" value="HisK_dim/P_dom"/>
</dbReference>
<dbReference type="Gene3D" id="1.10.287.130">
    <property type="match status" value="1"/>
</dbReference>
<evidence type="ECO:0000256" key="9">
    <source>
        <dbReference type="ARBA" id="ARBA00022840"/>
    </source>
</evidence>
<dbReference type="GO" id="GO:0000155">
    <property type="term" value="F:phosphorelay sensor kinase activity"/>
    <property type="evidence" value="ECO:0007669"/>
    <property type="project" value="InterPro"/>
</dbReference>
<evidence type="ECO:0000256" key="8">
    <source>
        <dbReference type="ARBA" id="ARBA00022777"/>
    </source>
</evidence>
<keyword evidence="6" id="KW-0808">Transferase</keyword>
<dbReference type="Proteomes" id="UP000283678">
    <property type="component" value="Unassembled WGS sequence"/>
</dbReference>
<organism evidence="17 18">
    <name type="scientific">Phocaeicola dorei</name>
    <dbReference type="NCBI Taxonomy" id="357276"/>
    <lineage>
        <taxon>Bacteria</taxon>
        <taxon>Pseudomonadati</taxon>
        <taxon>Bacteroidota</taxon>
        <taxon>Bacteroidia</taxon>
        <taxon>Bacteroidales</taxon>
        <taxon>Bacteroidaceae</taxon>
        <taxon>Phocaeicola</taxon>
    </lineage>
</organism>
<evidence type="ECO:0000259" key="15">
    <source>
        <dbReference type="PROSITE" id="PS50109"/>
    </source>
</evidence>
<proteinExistence type="predicted"/>
<evidence type="ECO:0000256" key="6">
    <source>
        <dbReference type="ARBA" id="ARBA00022679"/>
    </source>
</evidence>
<protein>
    <recommendedName>
        <fullName evidence="3">histidine kinase</fullName>
        <ecNumber evidence="3">2.7.13.3</ecNumber>
    </recommendedName>
</protein>
<dbReference type="AlphaFoldDB" id="A0A412YU02"/>
<dbReference type="PROSITE" id="PS50109">
    <property type="entry name" value="HIS_KIN"/>
    <property type="match status" value="1"/>
</dbReference>
<comment type="subcellular location">
    <subcellularLocation>
        <location evidence="2">Cell membrane</location>
    </subcellularLocation>
</comment>
<dbReference type="PROSITE" id="PS50110">
    <property type="entry name" value="RESPONSE_REGULATORY"/>
    <property type="match status" value="1"/>
</dbReference>
<dbReference type="SUPFAM" id="SSF47226">
    <property type="entry name" value="Histidine-containing phosphotransfer domain, HPT domain"/>
    <property type="match status" value="1"/>
</dbReference>
<accession>A0A412YU02</accession>
<dbReference type="FunFam" id="3.30.565.10:FF:000023">
    <property type="entry name" value="PAS domain-containing sensor histidine kinase"/>
    <property type="match status" value="1"/>
</dbReference>
<reference evidence="17 18" key="1">
    <citation type="submission" date="2018-08" db="EMBL/GenBank/DDBJ databases">
        <title>A genome reference for cultivated species of the human gut microbiota.</title>
        <authorList>
            <person name="Zou Y."/>
            <person name="Xue W."/>
            <person name="Luo G."/>
        </authorList>
    </citation>
    <scope>NUCLEOTIDE SEQUENCE [LARGE SCALE GENOMIC DNA]</scope>
    <source>
        <strain evidence="17 18">AF14-1AC</strain>
    </source>
</reference>
<keyword evidence="13" id="KW-0175">Coiled coil</keyword>
<keyword evidence="8" id="KW-0418">Kinase</keyword>
<dbReference type="InterPro" id="IPR001789">
    <property type="entry name" value="Sig_transdc_resp-reg_receiver"/>
</dbReference>
<evidence type="ECO:0000256" key="10">
    <source>
        <dbReference type="ARBA" id="ARBA00023012"/>
    </source>
</evidence>
<dbReference type="Pfam" id="PF00072">
    <property type="entry name" value="Response_reg"/>
    <property type="match status" value="1"/>
</dbReference>
<dbReference type="Pfam" id="PF00512">
    <property type="entry name" value="HisKA"/>
    <property type="match status" value="1"/>
</dbReference>
<feature type="domain" description="Histidine kinase" evidence="15">
    <location>
        <begin position="335"/>
        <end position="548"/>
    </location>
</feature>
<evidence type="ECO:0000256" key="1">
    <source>
        <dbReference type="ARBA" id="ARBA00000085"/>
    </source>
</evidence>
<dbReference type="CDD" id="cd00082">
    <property type="entry name" value="HisKA"/>
    <property type="match status" value="1"/>
</dbReference>
<evidence type="ECO:0000259" key="16">
    <source>
        <dbReference type="PROSITE" id="PS50110"/>
    </source>
</evidence>
<dbReference type="Gene3D" id="3.30.565.10">
    <property type="entry name" value="Histidine kinase-like ATPase, C-terminal domain"/>
    <property type="match status" value="1"/>
</dbReference>
<evidence type="ECO:0000256" key="12">
    <source>
        <dbReference type="PROSITE-ProRule" id="PRU00169"/>
    </source>
</evidence>
<comment type="catalytic activity">
    <reaction evidence="1">
        <text>ATP + protein L-histidine = ADP + protein N-phospho-L-histidine.</text>
        <dbReference type="EC" id="2.7.13.3"/>
    </reaction>
</comment>
<keyword evidence="11 14" id="KW-0472">Membrane</keyword>
<keyword evidence="10" id="KW-0902">Two-component regulatory system</keyword>
<dbReference type="InterPro" id="IPR036890">
    <property type="entry name" value="HATPase_C_sf"/>
</dbReference>
<dbReference type="InterPro" id="IPR005467">
    <property type="entry name" value="His_kinase_dom"/>
</dbReference>
<dbReference type="PRINTS" id="PR00344">
    <property type="entry name" value="BCTRLSENSOR"/>
</dbReference>
<feature type="coiled-coil region" evidence="13">
    <location>
        <begin position="236"/>
        <end position="263"/>
    </location>
</feature>
<dbReference type="PANTHER" id="PTHR43047:SF72">
    <property type="entry name" value="OSMOSENSING HISTIDINE PROTEIN KINASE SLN1"/>
    <property type="match status" value="1"/>
</dbReference>
<dbReference type="CDD" id="cd16922">
    <property type="entry name" value="HATPase_EvgS-ArcB-TorS-like"/>
    <property type="match status" value="1"/>
</dbReference>
<dbReference type="GO" id="GO:0009927">
    <property type="term" value="F:histidine phosphotransfer kinase activity"/>
    <property type="evidence" value="ECO:0007669"/>
    <property type="project" value="TreeGrafter"/>
</dbReference>
<sequence>MWLRFKIFFCYAALLLLLVFIISLFRQEQTRRNGLYRESKEMLSAHQLAEKSYVNLLDLFLTAETAVTWEYENWEEYGRKRKNVCDSLRLLKKYVHSPEQQERIDSLCLLLENKEQLLFTAMRNLQEWQNIADIVGERIPVVLSEVRKQSQGQAIPLKTEISDPDGTVSRKRNFWDIFRRKEKKSAYLQQKEQMERKQEQQTASSPVVTARRMLLTLNDRVIEEQERRQAYLSVQMDSLYRNNAELNRKMNALVTEFEKETNARFTSKYEAFILDRDTSYRTVAGLALGVSLLTIVFYAIIHRDINRKYRYQKELETSDRKNRELLQSKKDMMLAIAHDLRSPLTTITGSADLLPDEKDGRRKAKYVENIRHASEYMLSLVDTLMDFYLLDTGQAQSYERIFHLESLFKETVDNYAPLAQRKSLRLSSGFSGTDVVVCGDKGHLQQIVNNLLSNALKFTKEGSVRLEAEYRNGELRLCVRDTGSGMDEKEAERIFTAFERLENARSVSGFGLGLAICSRLVSRMGGSIRVESRKGQGSEFIVLLPLPQADGKSPLDTERVSRHLRMDGTRVLVLDDDLRQLGIVREMLRRHRAQCDCCGDSSELVSKLRENGYDVLLMDIQMPEMDGFAVLELLRRSNIPQARAIPVIALTARMDDEREYLSHGFAGCIRKPFAVETLLEGMEKVLTPGKEETGRQPDFSLILQGEDKPDEMLGIFISESRKELSRLHAALERGDRKAVHDILHKNLPLWESLRLDYPLETLRQTATADPALWTETDMERIREIEKAAGRLLRHAMNLQKKKE</sequence>
<evidence type="ECO:0000256" key="2">
    <source>
        <dbReference type="ARBA" id="ARBA00004236"/>
    </source>
</evidence>
<gene>
    <name evidence="17" type="ORF">DWW04_20685</name>
</gene>
<dbReference type="SMART" id="SM00387">
    <property type="entry name" value="HATPase_c"/>
    <property type="match status" value="1"/>
</dbReference>
<dbReference type="InterPro" id="IPR011006">
    <property type="entry name" value="CheY-like_superfamily"/>
</dbReference>
<evidence type="ECO:0000313" key="18">
    <source>
        <dbReference type="Proteomes" id="UP000283678"/>
    </source>
</evidence>
<dbReference type="RefSeq" id="WP_118429352.1">
    <property type="nucleotide sequence ID" value="NZ_QRZL01000032.1"/>
</dbReference>
<comment type="caution">
    <text evidence="17">The sequence shown here is derived from an EMBL/GenBank/DDBJ whole genome shotgun (WGS) entry which is preliminary data.</text>
</comment>
<keyword evidence="5 12" id="KW-0597">Phosphoprotein</keyword>
<keyword evidence="14" id="KW-1133">Transmembrane helix</keyword>
<dbReference type="FunFam" id="1.10.287.130:FF:000120">
    <property type="entry name" value="RteA, two-component system histidine kinase, with response regulator receiver domain"/>
    <property type="match status" value="1"/>
</dbReference>
<dbReference type="GO" id="GO:0005524">
    <property type="term" value="F:ATP binding"/>
    <property type="evidence" value="ECO:0007669"/>
    <property type="project" value="UniProtKB-KW"/>
</dbReference>
<evidence type="ECO:0000256" key="14">
    <source>
        <dbReference type="SAM" id="Phobius"/>
    </source>
</evidence>
<dbReference type="CDD" id="cd17546">
    <property type="entry name" value="REC_hyHK_CKI1_RcsC-like"/>
    <property type="match status" value="1"/>
</dbReference>
<evidence type="ECO:0000256" key="4">
    <source>
        <dbReference type="ARBA" id="ARBA00022475"/>
    </source>
</evidence>
<feature type="modified residue" description="4-aspartylphosphate" evidence="12">
    <location>
        <position position="619"/>
    </location>
</feature>
<name>A0A412YU02_9BACT</name>
<dbReference type="SUPFAM" id="SSF47384">
    <property type="entry name" value="Homodimeric domain of signal transducing histidine kinase"/>
    <property type="match status" value="1"/>
</dbReference>
<keyword evidence="4" id="KW-1003">Cell membrane</keyword>
<keyword evidence="7" id="KW-0547">Nucleotide-binding</keyword>
<feature type="domain" description="Response regulatory" evidence="16">
    <location>
        <begin position="570"/>
        <end position="686"/>
    </location>
</feature>
<dbReference type="InterPro" id="IPR036097">
    <property type="entry name" value="HisK_dim/P_sf"/>
</dbReference>
<dbReference type="SMART" id="SM00448">
    <property type="entry name" value="REC"/>
    <property type="match status" value="1"/>
</dbReference>
<dbReference type="EC" id="2.7.13.3" evidence="3"/>
<dbReference type="SUPFAM" id="SSF55874">
    <property type="entry name" value="ATPase domain of HSP90 chaperone/DNA topoisomerase II/histidine kinase"/>
    <property type="match status" value="1"/>
</dbReference>
<evidence type="ECO:0000256" key="11">
    <source>
        <dbReference type="ARBA" id="ARBA00023136"/>
    </source>
</evidence>
<dbReference type="SMART" id="SM00388">
    <property type="entry name" value="HisKA"/>
    <property type="match status" value="1"/>
</dbReference>
<dbReference type="PANTHER" id="PTHR43047">
    <property type="entry name" value="TWO-COMPONENT HISTIDINE PROTEIN KINASE"/>
    <property type="match status" value="1"/>
</dbReference>
<dbReference type="Gene3D" id="3.40.50.2300">
    <property type="match status" value="1"/>
</dbReference>
<evidence type="ECO:0000313" key="17">
    <source>
        <dbReference type="EMBL" id="RGV69948.1"/>
    </source>
</evidence>
<evidence type="ECO:0000256" key="13">
    <source>
        <dbReference type="SAM" id="Coils"/>
    </source>
</evidence>
<dbReference type="InterPro" id="IPR004358">
    <property type="entry name" value="Sig_transdc_His_kin-like_C"/>
</dbReference>
<dbReference type="InterPro" id="IPR003594">
    <property type="entry name" value="HATPase_dom"/>
</dbReference>
<dbReference type="EMBL" id="QRZL01000032">
    <property type="protein sequence ID" value="RGV69948.1"/>
    <property type="molecule type" value="Genomic_DNA"/>
</dbReference>
<evidence type="ECO:0000256" key="3">
    <source>
        <dbReference type="ARBA" id="ARBA00012438"/>
    </source>
</evidence>
<dbReference type="Pfam" id="PF02518">
    <property type="entry name" value="HATPase_c"/>
    <property type="match status" value="1"/>
</dbReference>
<keyword evidence="14" id="KW-0812">Transmembrane</keyword>
<feature type="transmembrane region" description="Helical" evidence="14">
    <location>
        <begin position="283"/>
        <end position="301"/>
    </location>
</feature>
<keyword evidence="9" id="KW-0067">ATP-binding</keyword>
<dbReference type="SUPFAM" id="SSF52172">
    <property type="entry name" value="CheY-like"/>
    <property type="match status" value="1"/>
</dbReference>
<dbReference type="GO" id="GO:0005886">
    <property type="term" value="C:plasma membrane"/>
    <property type="evidence" value="ECO:0007669"/>
    <property type="project" value="UniProtKB-SubCell"/>
</dbReference>
<evidence type="ECO:0000256" key="7">
    <source>
        <dbReference type="ARBA" id="ARBA00022741"/>
    </source>
</evidence>
<evidence type="ECO:0000256" key="5">
    <source>
        <dbReference type="ARBA" id="ARBA00022553"/>
    </source>
</evidence>
<dbReference type="InterPro" id="IPR036641">
    <property type="entry name" value="HPT_dom_sf"/>
</dbReference>